<reference evidence="1 2" key="1">
    <citation type="submission" date="2017-07" db="EMBL/GenBank/DDBJ databases">
        <title>Paenibacillus herberti R33 genome sequencing and assembly.</title>
        <authorList>
            <person name="Su W."/>
        </authorList>
    </citation>
    <scope>NUCLEOTIDE SEQUENCE [LARGE SCALE GENOMIC DNA]</scope>
    <source>
        <strain evidence="1 2">R33</strain>
    </source>
</reference>
<dbReference type="EMBL" id="NMUQ01000001">
    <property type="protein sequence ID" value="OXM15990.1"/>
    <property type="molecule type" value="Genomic_DNA"/>
</dbReference>
<evidence type="ECO:0000313" key="2">
    <source>
        <dbReference type="Proteomes" id="UP000215145"/>
    </source>
</evidence>
<keyword evidence="1" id="KW-0966">Cell projection</keyword>
<dbReference type="AlphaFoldDB" id="A0A229P1L0"/>
<sequence length="72" mass="7774">MIQVTRLNGSKLTINALLIELIEETPDTLISMTTGKKMVILESAAVLVDRIIDYQRAIGLTAASVKSAATEE</sequence>
<dbReference type="PANTHER" id="PTHR39185">
    <property type="entry name" value="SWARMING MOTILITY PROTEIN SWRD"/>
    <property type="match status" value="1"/>
</dbReference>
<dbReference type="RefSeq" id="WP_089523076.1">
    <property type="nucleotide sequence ID" value="NZ_NMUQ01000001.1"/>
</dbReference>
<name>A0A229P1L0_9BACL</name>
<proteinExistence type="predicted"/>
<keyword evidence="2" id="KW-1185">Reference proteome</keyword>
<dbReference type="OrthoDB" id="9799862at2"/>
<evidence type="ECO:0000313" key="1">
    <source>
        <dbReference type="EMBL" id="OXM15990.1"/>
    </source>
</evidence>
<keyword evidence="1" id="KW-0282">Flagellum</keyword>
<dbReference type="PANTHER" id="PTHR39185:SF1">
    <property type="entry name" value="SWARMING MOTILITY PROTEIN SWRD"/>
    <property type="match status" value="1"/>
</dbReference>
<dbReference type="Pfam" id="PF06289">
    <property type="entry name" value="FlbD"/>
    <property type="match status" value="1"/>
</dbReference>
<protein>
    <submittedName>
        <fullName evidence="1">Flagellar protein D</fullName>
    </submittedName>
</protein>
<accession>A0A229P1L0</accession>
<organism evidence="1 2">
    <name type="scientific">Paenibacillus herberti</name>
    <dbReference type="NCBI Taxonomy" id="1619309"/>
    <lineage>
        <taxon>Bacteria</taxon>
        <taxon>Bacillati</taxon>
        <taxon>Bacillota</taxon>
        <taxon>Bacilli</taxon>
        <taxon>Bacillales</taxon>
        <taxon>Paenibacillaceae</taxon>
        <taxon>Paenibacillus</taxon>
    </lineage>
</organism>
<dbReference type="Proteomes" id="UP000215145">
    <property type="component" value="Unassembled WGS sequence"/>
</dbReference>
<comment type="caution">
    <text evidence="1">The sequence shown here is derived from an EMBL/GenBank/DDBJ whole genome shotgun (WGS) entry which is preliminary data.</text>
</comment>
<dbReference type="InterPro" id="IPR009384">
    <property type="entry name" value="SwrD-like"/>
</dbReference>
<gene>
    <name evidence="1" type="ORF">CGZ75_04610</name>
</gene>
<keyword evidence="1" id="KW-0969">Cilium</keyword>